<evidence type="ECO:0000313" key="3">
    <source>
        <dbReference type="Proteomes" id="UP000799750"/>
    </source>
</evidence>
<dbReference type="OrthoDB" id="411145at2759"/>
<organism evidence="2 3">
    <name type="scientific">Lophium mytilinum</name>
    <dbReference type="NCBI Taxonomy" id="390894"/>
    <lineage>
        <taxon>Eukaryota</taxon>
        <taxon>Fungi</taxon>
        <taxon>Dikarya</taxon>
        <taxon>Ascomycota</taxon>
        <taxon>Pezizomycotina</taxon>
        <taxon>Dothideomycetes</taxon>
        <taxon>Pleosporomycetidae</taxon>
        <taxon>Mytilinidiales</taxon>
        <taxon>Mytilinidiaceae</taxon>
        <taxon>Lophium</taxon>
    </lineage>
</organism>
<dbReference type="PANTHER" id="PTHR11012">
    <property type="entry name" value="PROTEIN KINASE-LIKE DOMAIN-CONTAINING"/>
    <property type="match status" value="1"/>
</dbReference>
<reference evidence="2" key="1">
    <citation type="journal article" date="2020" name="Stud. Mycol.">
        <title>101 Dothideomycetes genomes: a test case for predicting lifestyles and emergence of pathogens.</title>
        <authorList>
            <person name="Haridas S."/>
            <person name="Albert R."/>
            <person name="Binder M."/>
            <person name="Bloem J."/>
            <person name="Labutti K."/>
            <person name="Salamov A."/>
            <person name="Andreopoulos B."/>
            <person name="Baker S."/>
            <person name="Barry K."/>
            <person name="Bills G."/>
            <person name="Bluhm B."/>
            <person name="Cannon C."/>
            <person name="Castanera R."/>
            <person name="Culley D."/>
            <person name="Daum C."/>
            <person name="Ezra D."/>
            <person name="Gonzalez J."/>
            <person name="Henrissat B."/>
            <person name="Kuo A."/>
            <person name="Liang C."/>
            <person name="Lipzen A."/>
            <person name="Lutzoni F."/>
            <person name="Magnuson J."/>
            <person name="Mondo S."/>
            <person name="Nolan M."/>
            <person name="Ohm R."/>
            <person name="Pangilinan J."/>
            <person name="Park H.-J."/>
            <person name="Ramirez L."/>
            <person name="Alfaro M."/>
            <person name="Sun H."/>
            <person name="Tritt A."/>
            <person name="Yoshinaga Y."/>
            <person name="Zwiers L.-H."/>
            <person name="Turgeon B."/>
            <person name="Goodwin S."/>
            <person name="Spatafora J."/>
            <person name="Crous P."/>
            <person name="Grigoriev I."/>
        </authorList>
    </citation>
    <scope>NUCLEOTIDE SEQUENCE</scope>
    <source>
        <strain evidence="2">CBS 269.34</strain>
    </source>
</reference>
<dbReference type="PANTHER" id="PTHR11012:SF30">
    <property type="entry name" value="PROTEIN KINASE-LIKE DOMAIN-CONTAINING"/>
    <property type="match status" value="1"/>
</dbReference>
<evidence type="ECO:0000313" key="2">
    <source>
        <dbReference type="EMBL" id="KAF2500895.1"/>
    </source>
</evidence>
<keyword evidence="3" id="KW-1185">Reference proteome</keyword>
<feature type="region of interest" description="Disordered" evidence="1">
    <location>
        <begin position="46"/>
        <end position="67"/>
    </location>
</feature>
<name>A0A6A6R7X0_9PEZI</name>
<dbReference type="InterPro" id="IPR011009">
    <property type="entry name" value="Kinase-like_dom_sf"/>
</dbReference>
<sequence>MSPPPSLSSVASSLLASQGLQLQSLKVFQSLWAGYGQICHVTASPNSSLNSSAETSRSASTTNSNVSTPQEVQSFILKLITPPPTKSNDEGHLRKILSYQVEQYFYSELAPRLPSSIPVANCHSSINQHHTDGTSTTAMMLNDLRQRYPVAGEKRAQLTQPQVHAALDWLSGFHGSWWPQVKGMDRRSFVRPPLDEANLDSKDGRGKGVWLNGGYTYLATRRREYDALASDPDSEWNKPLTEPLEDTLSLSEIVADVLAPRAWGWSPTEEYQTLIHGDVKSENLFTSVSGEEVAFYDFQYVGLGLGVCDLAKLFTCSVPLGLLVTSSGTGFGQELAMQSGEKALLKRYIVRLKEVSRKEYDWSVFVKHWETALVDWLRFQASWGFWGNTEWLEARVRWILKDKTWREEVVGGWKAGQRSMEV</sequence>
<evidence type="ECO:0008006" key="4">
    <source>
        <dbReference type="Google" id="ProtNLM"/>
    </source>
</evidence>
<evidence type="ECO:0000256" key="1">
    <source>
        <dbReference type="SAM" id="MobiDB-lite"/>
    </source>
</evidence>
<dbReference type="Proteomes" id="UP000799750">
    <property type="component" value="Unassembled WGS sequence"/>
</dbReference>
<dbReference type="Pfam" id="PF02958">
    <property type="entry name" value="EcKL"/>
    <property type="match status" value="1"/>
</dbReference>
<dbReference type="Gene3D" id="3.90.1200.10">
    <property type="match status" value="1"/>
</dbReference>
<protein>
    <recommendedName>
        <fullName evidence="4">Aminoglycoside phosphotransferase domain-containing protein</fullName>
    </recommendedName>
</protein>
<dbReference type="InterPro" id="IPR004119">
    <property type="entry name" value="EcKL"/>
</dbReference>
<dbReference type="EMBL" id="MU004182">
    <property type="protein sequence ID" value="KAF2500895.1"/>
    <property type="molecule type" value="Genomic_DNA"/>
</dbReference>
<accession>A0A6A6R7X0</accession>
<gene>
    <name evidence="2" type="ORF">BU16DRAFT_533639</name>
</gene>
<dbReference type="AlphaFoldDB" id="A0A6A6R7X0"/>
<proteinExistence type="predicted"/>
<dbReference type="SUPFAM" id="SSF56112">
    <property type="entry name" value="Protein kinase-like (PK-like)"/>
    <property type="match status" value="1"/>
</dbReference>